<name>A0A131YR83_RHIAP</name>
<proteinExistence type="predicted"/>
<evidence type="ECO:0000256" key="1">
    <source>
        <dbReference type="SAM" id="SignalP"/>
    </source>
</evidence>
<dbReference type="EMBL" id="GEDV01007951">
    <property type="protein sequence ID" value="JAP80606.1"/>
    <property type="molecule type" value="Transcribed_RNA"/>
</dbReference>
<protein>
    <recommendedName>
        <fullName evidence="3">Metastriate one of each protein family</fullName>
    </recommendedName>
</protein>
<feature type="chain" id="PRO_5007285863" description="Metastriate one of each protein family" evidence="1">
    <location>
        <begin position="22"/>
        <end position="209"/>
    </location>
</feature>
<dbReference type="AlphaFoldDB" id="A0A131YR83"/>
<sequence>MLFGRSLAAVLLVASYGVTIAHNAGCDFSGIDLEGAVDKVLDSVHHYRYPDQRGFQMAYRGLETGDVNVIGFDQIRRFGPIHPYCVNGSRLMSVDLVSPEDVILSLPWRACSGQEGTVNLRAGFSRFTVVFGVQASGLNQDATLTFAGFSPVITSEPHVYIDGAGTELRQATIILSKMLPSIPQYFWNIYFSTLIKGAIYQALGYGPEW</sequence>
<evidence type="ECO:0008006" key="3">
    <source>
        <dbReference type="Google" id="ProtNLM"/>
    </source>
</evidence>
<keyword evidence="1" id="KW-0732">Signal</keyword>
<accession>A0A131YR83</accession>
<reference evidence="2" key="1">
    <citation type="journal article" date="2016" name="Ticks Tick Borne Dis.">
        <title>De novo assembly and annotation of the salivary gland transcriptome of Rhipicephalus appendiculatus male and female ticks during blood feeding.</title>
        <authorList>
            <person name="de Castro M.H."/>
            <person name="de Klerk D."/>
            <person name="Pienaar R."/>
            <person name="Latif A.A."/>
            <person name="Rees D.J."/>
            <person name="Mans B.J."/>
        </authorList>
    </citation>
    <scope>NUCLEOTIDE SEQUENCE</scope>
    <source>
        <tissue evidence="2">Salivary glands</tissue>
    </source>
</reference>
<evidence type="ECO:0000313" key="2">
    <source>
        <dbReference type="EMBL" id="JAP80606.1"/>
    </source>
</evidence>
<organism evidence="2">
    <name type="scientific">Rhipicephalus appendiculatus</name>
    <name type="common">Brown ear tick</name>
    <dbReference type="NCBI Taxonomy" id="34631"/>
    <lineage>
        <taxon>Eukaryota</taxon>
        <taxon>Metazoa</taxon>
        <taxon>Ecdysozoa</taxon>
        <taxon>Arthropoda</taxon>
        <taxon>Chelicerata</taxon>
        <taxon>Arachnida</taxon>
        <taxon>Acari</taxon>
        <taxon>Parasitiformes</taxon>
        <taxon>Ixodida</taxon>
        <taxon>Ixodoidea</taxon>
        <taxon>Ixodidae</taxon>
        <taxon>Rhipicephalinae</taxon>
        <taxon>Rhipicephalus</taxon>
        <taxon>Rhipicephalus</taxon>
    </lineage>
</organism>
<feature type="signal peptide" evidence="1">
    <location>
        <begin position="1"/>
        <end position="21"/>
    </location>
</feature>